<feature type="compositionally biased region" description="Polar residues" evidence="1">
    <location>
        <begin position="374"/>
        <end position="397"/>
    </location>
</feature>
<name>A0A9P8Q820_WICPI</name>
<reference evidence="3" key="2">
    <citation type="submission" date="2021-01" db="EMBL/GenBank/DDBJ databases">
        <authorList>
            <person name="Schikora-Tamarit M.A."/>
        </authorList>
    </citation>
    <scope>NUCLEOTIDE SEQUENCE</scope>
    <source>
        <strain evidence="3">CBS2887</strain>
    </source>
</reference>
<keyword evidence="4" id="KW-1185">Reference proteome</keyword>
<dbReference type="SUPFAM" id="SSF103657">
    <property type="entry name" value="BAR/IMD domain-like"/>
    <property type="match status" value="1"/>
</dbReference>
<protein>
    <recommendedName>
        <fullName evidence="2">MHD domain-containing protein</fullName>
    </recommendedName>
</protein>
<dbReference type="Proteomes" id="UP000774326">
    <property type="component" value="Unassembled WGS sequence"/>
</dbReference>
<feature type="domain" description="MHD" evidence="2">
    <location>
        <begin position="607"/>
        <end position="863"/>
    </location>
</feature>
<feature type="compositionally biased region" description="Basic and acidic residues" evidence="1">
    <location>
        <begin position="437"/>
        <end position="448"/>
    </location>
</feature>
<evidence type="ECO:0000313" key="4">
    <source>
        <dbReference type="Proteomes" id="UP000774326"/>
    </source>
</evidence>
<organism evidence="3 4">
    <name type="scientific">Wickerhamomyces pijperi</name>
    <name type="common">Yeast</name>
    <name type="synonym">Pichia pijperi</name>
    <dbReference type="NCBI Taxonomy" id="599730"/>
    <lineage>
        <taxon>Eukaryota</taxon>
        <taxon>Fungi</taxon>
        <taxon>Dikarya</taxon>
        <taxon>Ascomycota</taxon>
        <taxon>Saccharomycotina</taxon>
        <taxon>Saccharomycetes</taxon>
        <taxon>Phaffomycetales</taxon>
        <taxon>Wickerhamomycetaceae</taxon>
        <taxon>Wickerhamomyces</taxon>
    </lineage>
</organism>
<dbReference type="InterPro" id="IPR018808">
    <property type="entry name" value="Muniscin_C"/>
</dbReference>
<feature type="region of interest" description="Disordered" evidence="1">
    <location>
        <begin position="498"/>
        <end position="518"/>
    </location>
</feature>
<dbReference type="EMBL" id="JAEUBG010002387">
    <property type="protein sequence ID" value="KAH3684640.1"/>
    <property type="molecule type" value="Genomic_DNA"/>
</dbReference>
<evidence type="ECO:0000313" key="3">
    <source>
        <dbReference type="EMBL" id="KAH3684640.1"/>
    </source>
</evidence>
<dbReference type="InterPro" id="IPR027267">
    <property type="entry name" value="AH/BAR_dom_sf"/>
</dbReference>
<feature type="compositionally biased region" description="Basic and acidic residues" evidence="1">
    <location>
        <begin position="308"/>
        <end position="319"/>
    </location>
</feature>
<accession>A0A9P8Q820</accession>
<feature type="compositionally biased region" description="Polar residues" evidence="1">
    <location>
        <begin position="353"/>
        <end position="364"/>
    </location>
</feature>
<proteinExistence type="predicted"/>
<dbReference type="OrthoDB" id="331602at2759"/>
<comment type="caution">
    <text evidence="3">The sequence shown here is derived from an EMBL/GenBank/DDBJ whole genome shotgun (WGS) entry which is preliminary data.</text>
</comment>
<sequence>MSVEKERTLYANSILVSQQPLDAAEIVRVRLSQAKLLNDELSSFFKKYHFLRSTYAQEIDKLFNSFHDLNTKIEHSIIENQVLSREEMKYYNRDALGGLAPVWDKLGQELQAEVESNNRIKRVLEKEIVPQLAGYTTKNARWTEMRELHKSLTDIATHMSYHAEKANKSEKHRSQLDNYNQQWDSEAPFVFEVFETTDIQRLNFIKDTLLRFVTACGDSVTGYTKANEGSMEAVLDFDPEKEVERFAKVSSEATQAPAHLRKAAAPTSHASSEDKHSIFHTTGKARAASSSTTGTTKIHNNGAPSIADSKKSKEKEKSKLRSKVGSIFGRKKKSKEFNGNGLSQIEDTRSEESSLYESTRTATRPRQESRAGSYISNHTSQLRGSNNGTASSRTEPTSVSPPSSQPQSQQQPPSLQPLSLSQAPLQPTNKTSQSNSEIEKTATARDTRSFSYGSEASDINQQSKIVPQIQPEQTNQQLPLPPLPYGSQQSMISTPAFTTEQHKAPTPPPSRKPTQFNNLGNITEDQAQHFNQSAANESVNYSILPTGAPTSRKDIQSGLFHNLNQASLESYQNKRLSSVASLNPQATGSSIIAANSTLLQHSKAMTSPGLNASIAEVVNAKFKDGELVSSSITGEIALNYVNDEIPTGTNLKIEGISSTDRLIPNPQFIRQVDAEEFELTTSVISGKTLGGLKYSIKNNKNVVPVVILPAWRFEEHQSSIMLTVKLSNEVLERLPADASVSLNDLVVSVALNGVSTSALSKPQGTFNKEKSRITWKFPTPVTLSHSSNELKLIARFVTESEGSESEQGVVLKFSVDSDAGAQFIGSPLNLLTKDFDDEDPFKVEEWKPVNVVKALVSGAYSGNT</sequence>
<feature type="compositionally biased region" description="Low complexity" evidence="1">
    <location>
        <begin position="398"/>
        <end position="427"/>
    </location>
</feature>
<dbReference type="Gene3D" id="1.20.1270.60">
    <property type="entry name" value="Arfaptin homology (AH) domain/BAR domain"/>
    <property type="match status" value="1"/>
</dbReference>
<dbReference type="InterPro" id="IPR028565">
    <property type="entry name" value="MHD"/>
</dbReference>
<evidence type="ECO:0000256" key="1">
    <source>
        <dbReference type="SAM" id="MobiDB-lite"/>
    </source>
</evidence>
<feature type="compositionally biased region" description="Polar residues" evidence="1">
    <location>
        <begin position="449"/>
        <end position="461"/>
    </location>
</feature>
<feature type="region of interest" description="Disordered" evidence="1">
    <location>
        <begin position="247"/>
        <end position="461"/>
    </location>
</feature>
<feature type="compositionally biased region" description="Low complexity" evidence="1">
    <location>
        <begin position="281"/>
        <end position="297"/>
    </location>
</feature>
<evidence type="ECO:0000259" key="2">
    <source>
        <dbReference type="PROSITE" id="PS51072"/>
    </source>
</evidence>
<dbReference type="PROSITE" id="PS51072">
    <property type="entry name" value="MHD"/>
    <property type="match status" value="1"/>
</dbReference>
<reference evidence="3" key="1">
    <citation type="journal article" date="2021" name="Open Biol.">
        <title>Shared evolutionary footprints suggest mitochondrial oxidative damage underlies multiple complex I losses in fungi.</title>
        <authorList>
            <person name="Schikora-Tamarit M.A."/>
            <person name="Marcet-Houben M."/>
            <person name="Nosek J."/>
            <person name="Gabaldon T."/>
        </authorList>
    </citation>
    <scope>NUCLEOTIDE SEQUENCE</scope>
    <source>
        <strain evidence="3">CBS2887</strain>
    </source>
</reference>
<dbReference type="AlphaFoldDB" id="A0A9P8Q820"/>
<dbReference type="Pfam" id="PF10291">
    <property type="entry name" value="muHD"/>
    <property type="match status" value="1"/>
</dbReference>
<gene>
    <name evidence="3" type="ORF">WICPIJ_004396</name>
</gene>